<evidence type="ECO:0000256" key="9">
    <source>
        <dbReference type="HAMAP-Rule" id="MF_00275"/>
    </source>
</evidence>
<dbReference type="GO" id="GO:0005886">
    <property type="term" value="C:plasma membrane"/>
    <property type="evidence" value="ECO:0007669"/>
    <property type="project" value="UniProtKB-SubCell"/>
</dbReference>
<dbReference type="EMBL" id="BNJF01000004">
    <property type="protein sequence ID" value="GHO48792.1"/>
    <property type="molecule type" value="Genomic_DNA"/>
</dbReference>
<organism evidence="10 11">
    <name type="scientific">Ktedonospora formicarum</name>
    <dbReference type="NCBI Taxonomy" id="2778364"/>
    <lineage>
        <taxon>Bacteria</taxon>
        <taxon>Bacillati</taxon>
        <taxon>Chloroflexota</taxon>
        <taxon>Ktedonobacteria</taxon>
        <taxon>Ktedonobacterales</taxon>
        <taxon>Ktedonobacteraceae</taxon>
        <taxon>Ktedonospora</taxon>
    </lineage>
</organism>
<evidence type="ECO:0000313" key="10">
    <source>
        <dbReference type="EMBL" id="GHO48792.1"/>
    </source>
</evidence>
<comment type="similarity">
    <text evidence="9">Belongs to the KdpA family.</text>
</comment>
<evidence type="ECO:0000256" key="8">
    <source>
        <dbReference type="ARBA" id="ARBA00023136"/>
    </source>
</evidence>
<reference evidence="10" key="1">
    <citation type="submission" date="2020-10" db="EMBL/GenBank/DDBJ databases">
        <title>Taxonomic study of unclassified bacteria belonging to the class Ktedonobacteria.</title>
        <authorList>
            <person name="Yabe S."/>
            <person name="Wang C.M."/>
            <person name="Zheng Y."/>
            <person name="Sakai Y."/>
            <person name="Cavaletti L."/>
            <person name="Monciardini P."/>
            <person name="Donadio S."/>
        </authorList>
    </citation>
    <scope>NUCLEOTIDE SEQUENCE</scope>
    <source>
        <strain evidence="10">SOSP1-1</strain>
    </source>
</reference>
<evidence type="ECO:0000256" key="3">
    <source>
        <dbReference type="ARBA" id="ARBA00022538"/>
    </source>
</evidence>
<keyword evidence="11" id="KW-1185">Reference proteome</keyword>
<feature type="transmembrane region" description="Helical" evidence="9">
    <location>
        <begin position="255"/>
        <end position="275"/>
    </location>
</feature>
<evidence type="ECO:0000256" key="2">
    <source>
        <dbReference type="ARBA" id="ARBA00022475"/>
    </source>
</evidence>
<feature type="transmembrane region" description="Helical" evidence="9">
    <location>
        <begin position="430"/>
        <end position="451"/>
    </location>
</feature>
<comment type="subcellular location">
    <subcellularLocation>
        <location evidence="9">Cell membrane</location>
        <topology evidence="9">Multi-pass membrane protein</topology>
    </subcellularLocation>
</comment>
<dbReference type="Proteomes" id="UP000612362">
    <property type="component" value="Unassembled WGS sequence"/>
</dbReference>
<name>A0A8J3MU17_9CHLR</name>
<feature type="transmembrane region" description="Helical" evidence="9">
    <location>
        <begin position="179"/>
        <end position="201"/>
    </location>
</feature>
<keyword evidence="8 9" id="KW-0472">Membrane</keyword>
<keyword evidence="2 9" id="KW-1003">Cell membrane</keyword>
<gene>
    <name evidence="10" type="primary">kdpA_3</name>
    <name evidence="9" type="synonym">kdpA</name>
    <name evidence="10" type="ORF">KSX_69550</name>
</gene>
<dbReference type="GO" id="GO:0008556">
    <property type="term" value="F:P-type potassium transmembrane transporter activity"/>
    <property type="evidence" value="ECO:0007669"/>
    <property type="project" value="InterPro"/>
</dbReference>
<dbReference type="GO" id="GO:0030955">
    <property type="term" value="F:potassium ion binding"/>
    <property type="evidence" value="ECO:0007669"/>
    <property type="project" value="UniProtKB-UniRule"/>
</dbReference>
<dbReference type="PIRSF" id="PIRSF001294">
    <property type="entry name" value="K_ATPaseA"/>
    <property type="match status" value="1"/>
</dbReference>
<feature type="transmembrane region" description="Helical" evidence="9">
    <location>
        <begin position="12"/>
        <end position="30"/>
    </location>
</feature>
<dbReference type="NCBIfam" id="TIGR00680">
    <property type="entry name" value="kdpA"/>
    <property type="match status" value="1"/>
</dbReference>
<comment type="caution">
    <text evidence="10">The sequence shown here is derived from an EMBL/GenBank/DDBJ whole genome shotgun (WGS) entry which is preliminary data.</text>
</comment>
<dbReference type="RefSeq" id="WP_220197963.1">
    <property type="nucleotide sequence ID" value="NZ_BNJF01000004.1"/>
</dbReference>
<feature type="transmembrane region" description="Helical" evidence="9">
    <location>
        <begin position="384"/>
        <end position="409"/>
    </location>
</feature>
<sequence>MPVTLNSVLQVLVYVILLILITKPIGLYMTKIFAGERTLLSPAFVPVERLFYTLSGIKEDEEQTWIGYTISMLVFSLVGMLLLYLIERTQQWLPLNPAGMGAVEPQLAFNTAASFTSNTNWQAYTGETTMSYLTQMAGLAFHNFVSAATGIVLAVAFVRGLARRSAQHLGNFWVDLTRCVLYLLLPISVIGALVLVSQGVIQNFNAYTVVHTLDGATQVIAQGPVASQEFIKEFGTNGGGFFNTNSAHPYENPNVITNMIEMLAIFSIGAGLTYMFGKMVKDTKQGWAVFSAMLILFLIGVAVALPAEQAGNPALTKLGVDQSVTAYQSGGNMEGKDVRFGITASTLFAVITTDASCGAVNGFHDSYTPIGGMVPLANIALGEIIFGGVGSGLYGMLIFAILAVFIAGLMVGRTPEYLGKKIEQKEMKMAALAILILPASILGFAAVASVLSVGTSSILNPGPHGLSEILYAYTSATGNNGSAFAGLAVNTPFYNWTLGLAMIIGRFAFVVPVMALAGSLVQKKVVPAGAGTFPTTGPLFVALLIGVILIVGALTYFPAYALGPIVEHLMMLSGKAL</sequence>
<evidence type="ECO:0000256" key="6">
    <source>
        <dbReference type="ARBA" id="ARBA00022989"/>
    </source>
</evidence>
<keyword evidence="6 9" id="KW-1133">Transmembrane helix</keyword>
<evidence type="ECO:0000256" key="5">
    <source>
        <dbReference type="ARBA" id="ARBA00022958"/>
    </source>
</evidence>
<keyword evidence="4 9" id="KW-0812">Transmembrane</keyword>
<dbReference type="AlphaFoldDB" id="A0A8J3MU17"/>
<comment type="subunit">
    <text evidence="9">The system is composed of three essential subunits: KdpA, KdpB and KdpC.</text>
</comment>
<evidence type="ECO:0000256" key="7">
    <source>
        <dbReference type="ARBA" id="ARBA00023065"/>
    </source>
</evidence>
<feature type="transmembrane region" description="Helical" evidence="9">
    <location>
        <begin position="539"/>
        <end position="562"/>
    </location>
</feature>
<dbReference type="Pfam" id="PF03814">
    <property type="entry name" value="KdpA"/>
    <property type="match status" value="1"/>
</dbReference>
<feature type="transmembrane region" description="Helical" evidence="9">
    <location>
        <begin position="139"/>
        <end position="158"/>
    </location>
</feature>
<dbReference type="InterPro" id="IPR004623">
    <property type="entry name" value="KdpA"/>
</dbReference>
<feature type="transmembrane region" description="Helical" evidence="9">
    <location>
        <begin position="493"/>
        <end position="518"/>
    </location>
</feature>
<comment type="function">
    <text evidence="9">Part of the high-affinity ATP-driven potassium transport (or Kdp) system, which catalyzes the hydrolysis of ATP coupled with the electrogenic transport of potassium into the cytoplasm. This subunit binds the extracellular potassium ions and delivers the ions to the membrane domain of KdpB through an intramembrane tunnel.</text>
</comment>
<dbReference type="PANTHER" id="PTHR30607">
    <property type="entry name" value="POTASSIUM-TRANSPORTING ATPASE A CHAIN"/>
    <property type="match status" value="1"/>
</dbReference>
<evidence type="ECO:0000256" key="4">
    <source>
        <dbReference type="ARBA" id="ARBA00022692"/>
    </source>
</evidence>
<keyword evidence="3 9" id="KW-0633">Potassium transport</keyword>
<dbReference type="HAMAP" id="MF_00275">
    <property type="entry name" value="KdpA"/>
    <property type="match status" value="1"/>
</dbReference>
<protein>
    <recommendedName>
        <fullName evidence="9">Potassium-transporting ATPase potassium-binding subunit</fullName>
    </recommendedName>
    <alternativeName>
        <fullName evidence="9">ATP phosphohydrolase [potassium-transporting] A chain</fullName>
    </alternativeName>
    <alternativeName>
        <fullName evidence="9">Potassium-binding and translocating subunit A</fullName>
    </alternativeName>
    <alternativeName>
        <fullName evidence="9">Potassium-translocating ATPase A chain</fullName>
    </alternativeName>
</protein>
<accession>A0A8J3MU17</accession>
<dbReference type="PANTHER" id="PTHR30607:SF2">
    <property type="entry name" value="POTASSIUM-TRANSPORTING ATPASE POTASSIUM-BINDING SUBUNIT"/>
    <property type="match status" value="1"/>
</dbReference>
<keyword evidence="5 9" id="KW-0630">Potassium</keyword>
<feature type="transmembrane region" description="Helical" evidence="9">
    <location>
        <begin position="65"/>
        <end position="86"/>
    </location>
</feature>
<keyword evidence="7 9" id="KW-0406">Ion transport</keyword>
<proteinExistence type="inferred from homology"/>
<feature type="transmembrane region" description="Helical" evidence="9">
    <location>
        <begin position="287"/>
        <end position="307"/>
    </location>
</feature>
<evidence type="ECO:0000256" key="1">
    <source>
        <dbReference type="ARBA" id="ARBA00022448"/>
    </source>
</evidence>
<evidence type="ECO:0000313" key="11">
    <source>
        <dbReference type="Proteomes" id="UP000612362"/>
    </source>
</evidence>
<keyword evidence="1 9" id="KW-0813">Transport</keyword>